<dbReference type="OMA" id="HACPAYP"/>
<dbReference type="Pfam" id="PF00782">
    <property type="entry name" value="DSPc"/>
    <property type="match status" value="1"/>
</dbReference>
<evidence type="ECO:0000313" key="6">
    <source>
        <dbReference type="EMBL" id="VDK86725.1"/>
    </source>
</evidence>
<dbReference type="InterPro" id="IPR029021">
    <property type="entry name" value="Prot-tyrosine_phosphatase-like"/>
</dbReference>
<dbReference type="EMBL" id="UYRX01000859">
    <property type="protein sequence ID" value="VDK86725.1"/>
    <property type="molecule type" value="Genomic_DNA"/>
</dbReference>
<dbReference type="GO" id="GO:0004721">
    <property type="term" value="F:phosphoprotein phosphatase activity"/>
    <property type="evidence" value="ECO:0007669"/>
    <property type="project" value="UniProtKB-KW"/>
</dbReference>
<dbReference type="PANTHER" id="PTHR45961:SF3">
    <property type="entry name" value="DUAL SPECIFICITY PROTEIN PHOSPHATASE 14"/>
    <property type="match status" value="1"/>
</dbReference>
<dbReference type="SUPFAM" id="SSF52799">
    <property type="entry name" value="(Phosphotyrosine protein) phosphatases II"/>
    <property type="match status" value="1"/>
</dbReference>
<comment type="similarity">
    <text evidence="1">Belongs to the protein-tyrosine phosphatase family. Non-receptor class dual specificity subfamily.</text>
</comment>
<dbReference type="InterPro" id="IPR020422">
    <property type="entry name" value="TYR_PHOSPHATASE_DUAL_dom"/>
</dbReference>
<keyword evidence="3" id="KW-0904">Protein phosphatase</keyword>
<dbReference type="CDD" id="cd14514">
    <property type="entry name" value="DUSP14-like"/>
    <property type="match status" value="1"/>
</dbReference>
<gene>
    <name evidence="6" type="ORF">NLS_LOCUS7771</name>
</gene>
<organism evidence="6 7">
    <name type="scientific">Litomosoides sigmodontis</name>
    <name type="common">Filarial nematode worm</name>
    <dbReference type="NCBI Taxonomy" id="42156"/>
    <lineage>
        <taxon>Eukaryota</taxon>
        <taxon>Metazoa</taxon>
        <taxon>Ecdysozoa</taxon>
        <taxon>Nematoda</taxon>
        <taxon>Chromadorea</taxon>
        <taxon>Rhabditida</taxon>
        <taxon>Spirurina</taxon>
        <taxon>Spiruromorpha</taxon>
        <taxon>Filarioidea</taxon>
        <taxon>Onchocercidae</taxon>
        <taxon>Litomosoides</taxon>
    </lineage>
</organism>
<dbReference type="GO" id="GO:0005737">
    <property type="term" value="C:cytoplasm"/>
    <property type="evidence" value="ECO:0007669"/>
    <property type="project" value="TreeGrafter"/>
</dbReference>
<name>A0A3P6TYU1_LITSI</name>
<dbReference type="InterPro" id="IPR000340">
    <property type="entry name" value="Dual-sp_phosphatase_cat-dom"/>
</dbReference>
<evidence type="ECO:0000256" key="1">
    <source>
        <dbReference type="ARBA" id="ARBA00008601"/>
    </source>
</evidence>
<dbReference type="InterPro" id="IPR052103">
    <property type="entry name" value="Dual_spec_Phospatases"/>
</dbReference>
<sequence length="185" mass="21043">MFAPKLYDVSEVRPYLYLSGFGCITEKKLRDLGITHIIDATNLPNNPHYEGIEYLHIMVDDSLTANLIPHFGNAAQFIRNAQKKSGKALIYCAAGISRSSSLCIMSLVLNEGLSLREAYYDVLDKRPFISPNMTFWRQMIEYECKERGQNTVELLRGMARPIPDVYIKKVKSNVIVAMDKTKQMS</sequence>
<evidence type="ECO:0008006" key="8">
    <source>
        <dbReference type="Google" id="ProtNLM"/>
    </source>
</evidence>
<evidence type="ECO:0000256" key="2">
    <source>
        <dbReference type="ARBA" id="ARBA00022801"/>
    </source>
</evidence>
<feature type="domain" description="Tyrosine-protein phosphatase" evidence="4">
    <location>
        <begin position="8"/>
        <end position="148"/>
    </location>
</feature>
<dbReference type="Proteomes" id="UP000277928">
    <property type="component" value="Unassembled WGS sequence"/>
</dbReference>
<dbReference type="OrthoDB" id="285418at2759"/>
<dbReference type="Gene3D" id="3.90.190.10">
    <property type="entry name" value="Protein tyrosine phosphatase superfamily"/>
    <property type="match status" value="1"/>
</dbReference>
<evidence type="ECO:0000259" key="4">
    <source>
        <dbReference type="PROSITE" id="PS50054"/>
    </source>
</evidence>
<dbReference type="PROSITE" id="PS50056">
    <property type="entry name" value="TYR_PHOSPHATASE_2"/>
    <property type="match status" value="1"/>
</dbReference>
<dbReference type="InterPro" id="IPR000387">
    <property type="entry name" value="Tyr_Pase_dom"/>
</dbReference>
<evidence type="ECO:0000313" key="7">
    <source>
        <dbReference type="Proteomes" id="UP000277928"/>
    </source>
</evidence>
<dbReference type="PROSITE" id="PS50054">
    <property type="entry name" value="TYR_PHOSPHATASE_DUAL"/>
    <property type="match status" value="1"/>
</dbReference>
<feature type="domain" description="Tyrosine specific protein phosphatases" evidence="5">
    <location>
        <begin position="69"/>
        <end position="127"/>
    </location>
</feature>
<reference evidence="6 7" key="1">
    <citation type="submission" date="2018-08" db="EMBL/GenBank/DDBJ databases">
        <authorList>
            <person name="Laetsch R D."/>
            <person name="Stevens L."/>
            <person name="Kumar S."/>
            <person name="Blaxter L. M."/>
        </authorList>
    </citation>
    <scope>NUCLEOTIDE SEQUENCE [LARGE SCALE GENOMIC DNA]</scope>
</reference>
<keyword evidence="7" id="KW-1185">Reference proteome</keyword>
<dbReference type="SMART" id="SM00195">
    <property type="entry name" value="DSPc"/>
    <property type="match status" value="1"/>
</dbReference>
<dbReference type="PANTHER" id="PTHR45961">
    <property type="entry name" value="IP21249P"/>
    <property type="match status" value="1"/>
</dbReference>
<keyword evidence="2" id="KW-0378">Hydrolase</keyword>
<dbReference type="STRING" id="42156.A0A3P6TYU1"/>
<evidence type="ECO:0000256" key="3">
    <source>
        <dbReference type="ARBA" id="ARBA00022912"/>
    </source>
</evidence>
<protein>
    <recommendedName>
        <fullName evidence="8">Protein-tyrosine-phosphatase</fullName>
    </recommendedName>
</protein>
<proteinExistence type="inferred from homology"/>
<evidence type="ECO:0000259" key="5">
    <source>
        <dbReference type="PROSITE" id="PS50056"/>
    </source>
</evidence>
<accession>A0A3P6TYU1</accession>
<dbReference type="AlphaFoldDB" id="A0A3P6TYU1"/>